<gene>
    <name evidence="3" type="ORF">HD597_000163</name>
</gene>
<organism evidence="3 4">
    <name type="scientific">Nonomuraea thailandensis</name>
    <dbReference type="NCBI Taxonomy" id="1188745"/>
    <lineage>
        <taxon>Bacteria</taxon>
        <taxon>Bacillati</taxon>
        <taxon>Actinomycetota</taxon>
        <taxon>Actinomycetes</taxon>
        <taxon>Streptosporangiales</taxon>
        <taxon>Streptosporangiaceae</taxon>
        <taxon>Nonomuraea</taxon>
    </lineage>
</organism>
<sequence>MQRNLDDLMTALAPMFPRIEPRLQAAKYVRAVMSELPKRNGWTIAEWIGDHRPDATQRLLNRARWDTAGAMSVVRRFAVARLEAATSAGSLKVGVLDESGQEMKGTATAGVKRQHMGCAGSIDNGINTVYLAYVRAGAGHALIGARPWIPAEQISDPVTAITTGLPLELTFATKGELAIGLLGEAYTDGVRLDFVTGDEVYGACTALRTFLEDHGQAYVLRVRATTFTLALGGGSCLTCEQAVAKHLRQKRRWTIRSAGSGSKGERTYAWAWIATASSAHFLLVRKHRTTGELAFHYCFVPAGQPATLTRLISAAGLRWPVEESLQAGKDLFGLDESQVRLHQALLRHLVLVMAALAVCAVTAAAVRHATDTQAGRPTHPDEAPPDDPGLIPLTVAEVKRLFNAVTGHTPTLEHIAHWSTWRRRHQAHARWFHHRARLTTAYIQLN</sequence>
<dbReference type="Proteomes" id="UP001139648">
    <property type="component" value="Unassembled WGS sequence"/>
</dbReference>
<dbReference type="PANTHER" id="PTHR33627">
    <property type="entry name" value="TRANSPOSASE"/>
    <property type="match status" value="1"/>
</dbReference>
<dbReference type="SUPFAM" id="SSF53098">
    <property type="entry name" value="Ribonuclease H-like"/>
    <property type="match status" value="1"/>
</dbReference>
<proteinExistence type="predicted"/>
<keyword evidence="1" id="KW-1133">Transmembrane helix</keyword>
<dbReference type="InterPro" id="IPR012337">
    <property type="entry name" value="RNaseH-like_sf"/>
</dbReference>
<dbReference type="InterPro" id="IPR038721">
    <property type="entry name" value="IS701-like_DDE_dom"/>
</dbReference>
<dbReference type="EMBL" id="JAMZEB010000001">
    <property type="protein sequence ID" value="MCP2353143.1"/>
    <property type="molecule type" value="Genomic_DNA"/>
</dbReference>
<evidence type="ECO:0000313" key="3">
    <source>
        <dbReference type="EMBL" id="MCP2353143.1"/>
    </source>
</evidence>
<evidence type="ECO:0000256" key="1">
    <source>
        <dbReference type="SAM" id="Phobius"/>
    </source>
</evidence>
<dbReference type="PANTHER" id="PTHR33627:SF1">
    <property type="entry name" value="TRANSPOSASE"/>
    <property type="match status" value="1"/>
</dbReference>
<dbReference type="AlphaFoldDB" id="A0A9X2GFK0"/>
<evidence type="ECO:0000313" key="4">
    <source>
        <dbReference type="Proteomes" id="UP001139648"/>
    </source>
</evidence>
<feature type="transmembrane region" description="Helical" evidence="1">
    <location>
        <begin position="345"/>
        <end position="366"/>
    </location>
</feature>
<dbReference type="NCBIfam" id="NF033540">
    <property type="entry name" value="transpos_IS701"/>
    <property type="match status" value="1"/>
</dbReference>
<evidence type="ECO:0000259" key="2">
    <source>
        <dbReference type="Pfam" id="PF13546"/>
    </source>
</evidence>
<keyword evidence="1" id="KW-0472">Membrane</keyword>
<protein>
    <submittedName>
        <fullName evidence="3">SRSO17 transposase</fullName>
    </submittedName>
</protein>
<accession>A0A9X2GFK0</accession>
<comment type="caution">
    <text evidence="3">The sequence shown here is derived from an EMBL/GenBank/DDBJ whole genome shotgun (WGS) entry which is preliminary data.</text>
</comment>
<reference evidence="3" key="1">
    <citation type="submission" date="2022-06" db="EMBL/GenBank/DDBJ databases">
        <title>Sequencing the genomes of 1000 actinobacteria strains.</title>
        <authorList>
            <person name="Klenk H.-P."/>
        </authorList>
    </citation>
    <scope>NUCLEOTIDE SEQUENCE</scope>
    <source>
        <strain evidence="3">DSM 46694</strain>
    </source>
</reference>
<dbReference type="InterPro" id="IPR039365">
    <property type="entry name" value="IS701-like"/>
</dbReference>
<dbReference type="RefSeq" id="WP_253739574.1">
    <property type="nucleotide sequence ID" value="NZ_BAABKA010000039.1"/>
</dbReference>
<name>A0A9X2GFK0_9ACTN</name>
<keyword evidence="1" id="KW-0812">Transmembrane</keyword>
<dbReference type="Pfam" id="PF13546">
    <property type="entry name" value="DDE_5"/>
    <property type="match status" value="1"/>
</dbReference>
<feature type="domain" description="Transposase IS701-like DDE" evidence="2">
    <location>
        <begin position="14"/>
        <end position="226"/>
    </location>
</feature>
<keyword evidence="4" id="KW-1185">Reference proteome</keyword>